<dbReference type="SMART" id="SM00146">
    <property type="entry name" value="PI3Kc"/>
    <property type="match status" value="1"/>
</dbReference>
<dbReference type="InterPro" id="IPR056802">
    <property type="entry name" value="ATR-like_M-HEAT"/>
</dbReference>
<dbReference type="PROSITE" id="PS50290">
    <property type="entry name" value="PI3_4_KINASE_3"/>
    <property type="match status" value="1"/>
</dbReference>
<evidence type="ECO:0000259" key="23">
    <source>
        <dbReference type="PROSITE" id="PS50290"/>
    </source>
</evidence>
<dbReference type="PANTHER" id="PTHR11139">
    <property type="entry name" value="ATAXIA TELANGIECTASIA MUTATED ATM -RELATED"/>
    <property type="match status" value="1"/>
</dbReference>
<proteinExistence type="inferred from homology"/>
<protein>
    <recommendedName>
        <fullName evidence="5">Serine/threonine-protein kinase MEC1</fullName>
        <ecNumber evidence="4">2.7.11.1</ecNumber>
    </recommendedName>
    <alternativeName>
        <fullName evidence="19">ATR homolog</fullName>
    </alternativeName>
    <alternativeName>
        <fullName evidence="18">DNA-damage checkpoint kinase MEC1</fullName>
    </alternativeName>
    <alternativeName>
        <fullName evidence="17">Mitosis entry checkpoint protein 1</fullName>
    </alternativeName>
</protein>
<comment type="subcellular location">
    <subcellularLocation>
        <location evidence="1">Nucleus</location>
    </subcellularLocation>
</comment>
<evidence type="ECO:0000256" key="3">
    <source>
        <dbReference type="ARBA" id="ARBA00011370"/>
    </source>
</evidence>
<evidence type="ECO:0000256" key="16">
    <source>
        <dbReference type="ARBA" id="ARBA00025079"/>
    </source>
</evidence>
<dbReference type="Gene3D" id="1.10.1070.11">
    <property type="entry name" value="Phosphatidylinositol 3-/4-kinase, catalytic domain"/>
    <property type="match status" value="1"/>
</dbReference>
<keyword evidence="9" id="KW-0227">DNA damage</keyword>
<dbReference type="Pfam" id="PF25385">
    <property type="entry name" value="HEAT_MEC1_N"/>
    <property type="match status" value="1"/>
</dbReference>
<evidence type="ECO:0000256" key="5">
    <source>
        <dbReference type="ARBA" id="ARBA00021345"/>
    </source>
</evidence>
<dbReference type="GO" id="GO:0005694">
    <property type="term" value="C:chromosome"/>
    <property type="evidence" value="ECO:0007669"/>
    <property type="project" value="TreeGrafter"/>
</dbReference>
<feature type="compositionally biased region" description="Polar residues" evidence="22">
    <location>
        <begin position="9"/>
        <end position="21"/>
    </location>
</feature>
<dbReference type="Gene3D" id="1.25.40.10">
    <property type="entry name" value="Tetratricopeptide repeat domain"/>
    <property type="match status" value="1"/>
</dbReference>
<comment type="catalytic activity">
    <reaction evidence="20">
        <text>L-threonyl-[protein] + ATP = O-phospho-L-threonyl-[protein] + ADP + H(+)</text>
        <dbReference type="Rhea" id="RHEA:46608"/>
        <dbReference type="Rhea" id="RHEA-COMP:11060"/>
        <dbReference type="Rhea" id="RHEA-COMP:11605"/>
        <dbReference type="ChEBI" id="CHEBI:15378"/>
        <dbReference type="ChEBI" id="CHEBI:30013"/>
        <dbReference type="ChEBI" id="CHEBI:30616"/>
        <dbReference type="ChEBI" id="CHEBI:61977"/>
        <dbReference type="ChEBI" id="CHEBI:456216"/>
        <dbReference type="EC" id="2.7.11.1"/>
    </reaction>
</comment>
<dbReference type="PROSITE" id="PS51190">
    <property type="entry name" value="FATC"/>
    <property type="match status" value="1"/>
</dbReference>
<sequence length="2498" mass="280281">MARKGGGSIQRQPVASIANGNQPPPSTIAAQIVSNAANAKGPQQTGAKVVFSDLLKEFLDDPSTDEPNSQLNAQLISVVADAGLDALLQDNLFALDLLLSQAKDSIDVIKVTLQRRPHLLLNEKDAEGDGSPRPPLYIWLLPKLLGLLGHPNFEPIQESLSDLLRTAFTLLVRSHATWRQAKSVLQLYRSCIDSVIIAFHDFCSTSQPSDREFKVILPPSSGISDFWPDSQQYVALPQGSQRTVTSPLHAIVIGLRLLNVVVDVSSPSDAPPLPPFSSVDHFPWALEHATQLWQTFKQFGPQAERAKLQQSVLSAYIHILERLCLPSSNLDSSFCRSSKAAISVSASVLDLVETCSKLPFSEANQVRLASLLTRLRGSLELLEISTPGSRRRSHNSKSLVSETLESGIHHICHDGPSFSPLQKDLKLALCLWTSPSEWPPEINELRNMLCSEAEQSFSDLQLQQDSNSFVHTFKKLNFEDQDRPAKRQKRVANNEQESNDSYADLISKINGSLPEAPVIGLTSLYETSVDTFMSFSDDSERCDFLDAFGKIACSGARCLQSTTAGQMTCKLCDNLEMAPRHPETYWNNHRDRGDDWKDVIAGLLSITESQDLRDSSKPRVFLALAIRRVFNHISAADYLSLETCALGQWLLGSMNRSLRELRIAAVQAVMVFLRDDIPRSVRTRNRLSTLEFLQTLSRRDILSEQETLIMAYGQAARVCGEDELPIILLQLVDYLGHTNALISGMAYNELASIAVSLSTTPSELFRPFWSTIGFSVIKDIQNRPQKAQLMSDLTEQSVANLLLSVHTEILPSLVLTKRKDILQRIATARGASILDVCIQPRRNLAGVLALLLCQPINDVDKNAMETLLMMSPAFKENGRDLSYWVKLEPVMVACEVLKFASDQAPSKKEHYQRGFYTLAVLADSKAAQRKSNAKKKILNNFFEMHILGIMTHFTAVLDNPDANHPLQERKRSVGAIGEMVSLAGDHAGLALPQIRACLQSAMTDKHLCDQAFCVWSTLLTVLEEEELVLVIDQTFALIVQTWTCFSDSTQLRAHEAITALIKNHNGLLRSRIEYIPSLGPIPMLAKIEGEFSRLKANVEKPSFLYAFSERCNDENAIVVRHALNELVDFLETNQQVLHEAATSQTPMSALVALARSLLDACDRFHEDHPDIPILCARCLGIVGSLDPYKIETVRDKRTMLVLSNFDVANEVIDFTSFFLERILVQVFLSTTNTKAQGFLAFVMQELLKCCQYDKEVGSQRSRSSQPSYQMKRWFEISDVARSTLTPFLSSRYMIKTNFRNDEAQEYPIYKPDINHSIWLRAFVFDLLHKGKGNNVQIIFPLIARVIRGHDLSISTFVLPYAVLNVVVTGDYKELGHVGTELLTVLDAEIPEDNPQSASRIKQCSENVFQVLDYLALWLQEKKKSVHETRIMAGKTGRGISEMDEIKNIEQISCVERLIEMIPAEVISRRAVECGSYARALYSWEEYFRQERAKAETKGTVFVQDEFLQHLQFIYAQIEEPDSMEGISTHLKILNPEQEVMEHRKAGRWTAAQSWYELSLADKPNDTETQLDLLTCLKESGQYDSILNYVDGFHASNAFSTSTLQFAAEAAWSTGKWSQLEKLLASSADQTPPSLDFNVGVGRALLALRRKEADQFRQIVESLRSGIAKGLSPAVTASLHACHDHLVRLHALYEMEVIGGLSTRLSDRDVILENLDRRLDIVGAYTSDKQYLLGIRRATMHLSQIRFTNLDIASAWLTSARLARKADFVPTAFNAVTHATRLGDDASKIEYSKLMWKEGHQRKAIQSLQGSIAMNAFTEHDSVPLGEPVTVTVSTVSNVSANQQNPNKVKAQAQLLLAKWLDRSGQTKQGTLKANYQAGLLSYPRWEKGHYYLGRHYNKLIDSEKNLPMHKRSHSYLAGEMTKLVIENFIRSTVYGTKYYYQTIPKLLTLWLDLGMEVLNNSNPRSGHDKELFDRKLGFLDQINRHVKRYTNERMPAYVWYTAFPQIITRISHPHRNTWEVLSTIIAKVASTYPQQALWSILAVTRATDDFRRTRGTSVLGKLRAETSKRKGNNLNVSTLISQGERLTSALLSACDAAIEQRVAHVSLSKDLGFNHKLAPCDLVVPIEATMIPNLPTATDSKVIRAHNPFSQDNVTISAFMDDVLVLSSLQRPRKVNVRGSDGKSYGLLCKPKDDLRKDQRLMEFNAMINRALQHDIDCSKRRLYIKTYGVTPLNEECGTIEWVEGLKPMRDIILRLYRQKNTQIDYAELRLLLNEACADPDPAKTAAIFEKRIQKKFAAVLYEWFIETFPEPEAWFAARLRYTRSCAVMSIVGHVLGLGDRHGENVLLEEGNGGTFHVDFNCLFDKGLTFEKPELVPFRLTHNMVDAMGPQGVEGPFRAAAELTYKQLRTHQDTLITILETFVHDPTADFLGGKRKKKIQGVPDTPQEVLESVRGKVGGMMRGESVPLSVEGYVDALIDLARDSKNLASMYIGWCAFF</sequence>
<comment type="subunit">
    <text evidence="3">Associates with DNA double-strand breaks.</text>
</comment>
<evidence type="ECO:0000313" key="27">
    <source>
        <dbReference type="Proteomes" id="UP000799444"/>
    </source>
</evidence>
<comment type="similarity">
    <text evidence="2">Belongs to the PI3/PI4-kinase family. ATM subfamily.</text>
</comment>
<organism evidence="26 27">
    <name type="scientific">Polyplosphaeria fusca</name>
    <dbReference type="NCBI Taxonomy" id="682080"/>
    <lineage>
        <taxon>Eukaryota</taxon>
        <taxon>Fungi</taxon>
        <taxon>Dikarya</taxon>
        <taxon>Ascomycota</taxon>
        <taxon>Pezizomycotina</taxon>
        <taxon>Dothideomycetes</taxon>
        <taxon>Pleosporomycetidae</taxon>
        <taxon>Pleosporales</taxon>
        <taxon>Tetraplosphaeriaceae</taxon>
        <taxon>Polyplosphaeria</taxon>
    </lineage>
</organism>
<keyword evidence="8" id="KW-0547">Nucleotide-binding</keyword>
<dbReference type="PROSITE" id="PS51189">
    <property type="entry name" value="FAT"/>
    <property type="match status" value="1"/>
</dbReference>
<dbReference type="GO" id="GO:0005634">
    <property type="term" value="C:nucleus"/>
    <property type="evidence" value="ECO:0007669"/>
    <property type="project" value="UniProtKB-SubCell"/>
</dbReference>
<comment type="function">
    <text evidence="16">Serine/threonine protein kinase which activates checkpoint signaling upon genotoxic stresses such as ionizing radiation (IR), ultraviolet light (UV), or DNA replication stalling, thereby acting as a DNA damage sensor. Recognizes the substrate consensus sequence [ST]-Q. Phosphorylates histone H2A to form H2AS128ph (gamma-H2A) at sites of DNA damage, involved in the regulation of DNA damage response mechanism. Required for the control of telomere length and genome stability.</text>
</comment>
<evidence type="ECO:0000259" key="24">
    <source>
        <dbReference type="PROSITE" id="PS51189"/>
    </source>
</evidence>
<comment type="caution">
    <text evidence="26">The sequence shown here is derived from an EMBL/GenBank/DDBJ whole genome shotgun (WGS) entry which is preliminary data.</text>
</comment>
<feature type="domain" description="PI3K/PI4K catalytic" evidence="23">
    <location>
        <begin position="2159"/>
        <end position="2471"/>
    </location>
</feature>
<evidence type="ECO:0000256" key="1">
    <source>
        <dbReference type="ARBA" id="ARBA00004123"/>
    </source>
</evidence>
<evidence type="ECO:0000256" key="21">
    <source>
        <dbReference type="ARBA" id="ARBA00048679"/>
    </source>
</evidence>
<evidence type="ECO:0000256" key="6">
    <source>
        <dbReference type="ARBA" id="ARBA00022527"/>
    </source>
</evidence>
<dbReference type="EC" id="2.7.11.1" evidence="4"/>
<keyword evidence="10" id="KW-0418">Kinase</keyword>
<feature type="domain" description="FATC" evidence="25">
    <location>
        <begin position="2466"/>
        <end position="2498"/>
    </location>
</feature>
<keyword evidence="12" id="KW-0156">Chromatin regulator</keyword>
<dbReference type="EMBL" id="ML996166">
    <property type="protein sequence ID" value="KAF2733102.1"/>
    <property type="molecule type" value="Genomic_DNA"/>
</dbReference>
<dbReference type="FunFam" id="1.10.1070.11:FF:000031">
    <property type="entry name" value="Phosphatidyl inositol 3-kinase"/>
    <property type="match status" value="1"/>
</dbReference>
<dbReference type="SUPFAM" id="SSF56112">
    <property type="entry name" value="Protein kinase-like (PK-like)"/>
    <property type="match status" value="1"/>
</dbReference>
<evidence type="ECO:0000256" key="19">
    <source>
        <dbReference type="ARBA" id="ARBA00033001"/>
    </source>
</evidence>
<evidence type="ECO:0000256" key="13">
    <source>
        <dbReference type="ARBA" id="ARBA00023204"/>
    </source>
</evidence>
<dbReference type="GO" id="GO:0004674">
    <property type="term" value="F:protein serine/threonine kinase activity"/>
    <property type="evidence" value="ECO:0007669"/>
    <property type="project" value="UniProtKB-KW"/>
</dbReference>
<dbReference type="Pfam" id="PF02259">
    <property type="entry name" value="FAT"/>
    <property type="match status" value="1"/>
</dbReference>
<keyword evidence="14" id="KW-0539">Nucleus</keyword>
<dbReference type="Pfam" id="PF23593">
    <property type="entry name" value="HEAT_ATR"/>
    <property type="match status" value="1"/>
</dbReference>
<dbReference type="InterPro" id="IPR057564">
    <property type="entry name" value="HEAT_ATR"/>
</dbReference>
<feature type="domain" description="FAT" evidence="24">
    <location>
        <begin position="1465"/>
        <end position="2046"/>
    </location>
</feature>
<dbReference type="Pfam" id="PF02260">
    <property type="entry name" value="FATC"/>
    <property type="match status" value="1"/>
</dbReference>
<dbReference type="OrthoDB" id="381190at2759"/>
<keyword evidence="27" id="KW-1185">Reference proteome</keyword>
<name>A0A9P4QXQ2_9PLEO</name>
<dbReference type="Gene3D" id="3.30.1010.10">
    <property type="entry name" value="Phosphatidylinositol 3-kinase Catalytic Subunit, Chain A, domain 4"/>
    <property type="match status" value="1"/>
</dbReference>
<dbReference type="GO" id="GO:0000723">
    <property type="term" value="P:telomere maintenance"/>
    <property type="evidence" value="ECO:0007669"/>
    <property type="project" value="TreeGrafter"/>
</dbReference>
<evidence type="ECO:0000256" key="17">
    <source>
        <dbReference type="ARBA" id="ARBA00029679"/>
    </source>
</evidence>
<evidence type="ECO:0000256" key="7">
    <source>
        <dbReference type="ARBA" id="ARBA00022679"/>
    </source>
</evidence>
<dbReference type="PANTHER" id="PTHR11139:SF125">
    <property type="entry name" value="SERINE_THREONINE-PROTEIN KINASE MEC1"/>
    <property type="match status" value="1"/>
</dbReference>
<evidence type="ECO:0000256" key="10">
    <source>
        <dbReference type="ARBA" id="ARBA00022777"/>
    </source>
</evidence>
<comment type="catalytic activity">
    <reaction evidence="21">
        <text>L-seryl-[protein] + ATP = O-phospho-L-seryl-[protein] + ADP + H(+)</text>
        <dbReference type="Rhea" id="RHEA:17989"/>
        <dbReference type="Rhea" id="RHEA-COMP:9863"/>
        <dbReference type="Rhea" id="RHEA-COMP:11604"/>
        <dbReference type="ChEBI" id="CHEBI:15378"/>
        <dbReference type="ChEBI" id="CHEBI:29999"/>
        <dbReference type="ChEBI" id="CHEBI:30616"/>
        <dbReference type="ChEBI" id="CHEBI:83421"/>
        <dbReference type="ChEBI" id="CHEBI:456216"/>
        <dbReference type="EC" id="2.7.11.1"/>
    </reaction>
</comment>
<dbReference type="InterPro" id="IPR011009">
    <property type="entry name" value="Kinase-like_dom_sf"/>
</dbReference>
<dbReference type="InterPro" id="IPR003152">
    <property type="entry name" value="FATC_dom"/>
</dbReference>
<dbReference type="InterPro" id="IPR003151">
    <property type="entry name" value="PIK-rel_kinase_FAT"/>
</dbReference>
<dbReference type="InterPro" id="IPR014009">
    <property type="entry name" value="PIK_FAT"/>
</dbReference>
<evidence type="ECO:0000256" key="8">
    <source>
        <dbReference type="ARBA" id="ARBA00022741"/>
    </source>
</evidence>
<keyword evidence="11" id="KW-0067">ATP-binding</keyword>
<dbReference type="Proteomes" id="UP000799444">
    <property type="component" value="Unassembled WGS sequence"/>
</dbReference>
<dbReference type="InterPro" id="IPR058681">
    <property type="entry name" value="HEAT_MEC1_N"/>
</dbReference>
<evidence type="ECO:0000256" key="18">
    <source>
        <dbReference type="ARBA" id="ARBA00030459"/>
    </source>
</evidence>
<evidence type="ECO:0000256" key="9">
    <source>
        <dbReference type="ARBA" id="ARBA00022763"/>
    </source>
</evidence>
<evidence type="ECO:0000256" key="2">
    <source>
        <dbReference type="ARBA" id="ARBA00010769"/>
    </source>
</evidence>
<reference evidence="26" key="1">
    <citation type="journal article" date="2020" name="Stud. Mycol.">
        <title>101 Dothideomycetes genomes: a test case for predicting lifestyles and emergence of pathogens.</title>
        <authorList>
            <person name="Haridas S."/>
            <person name="Albert R."/>
            <person name="Binder M."/>
            <person name="Bloem J."/>
            <person name="Labutti K."/>
            <person name="Salamov A."/>
            <person name="Andreopoulos B."/>
            <person name="Baker S."/>
            <person name="Barry K."/>
            <person name="Bills G."/>
            <person name="Bluhm B."/>
            <person name="Cannon C."/>
            <person name="Castanera R."/>
            <person name="Culley D."/>
            <person name="Daum C."/>
            <person name="Ezra D."/>
            <person name="Gonzalez J."/>
            <person name="Henrissat B."/>
            <person name="Kuo A."/>
            <person name="Liang C."/>
            <person name="Lipzen A."/>
            <person name="Lutzoni F."/>
            <person name="Magnuson J."/>
            <person name="Mondo S."/>
            <person name="Nolan M."/>
            <person name="Ohm R."/>
            <person name="Pangilinan J."/>
            <person name="Park H.-J."/>
            <person name="Ramirez L."/>
            <person name="Alfaro M."/>
            <person name="Sun H."/>
            <person name="Tritt A."/>
            <person name="Yoshinaga Y."/>
            <person name="Zwiers L.-H."/>
            <person name="Turgeon B."/>
            <person name="Goodwin S."/>
            <person name="Spatafora J."/>
            <person name="Crous P."/>
            <person name="Grigoriev I."/>
        </authorList>
    </citation>
    <scope>NUCLEOTIDE SEQUENCE</scope>
    <source>
        <strain evidence="26">CBS 125425</strain>
    </source>
</reference>
<dbReference type="GO" id="GO:0000077">
    <property type="term" value="P:DNA damage checkpoint signaling"/>
    <property type="evidence" value="ECO:0007669"/>
    <property type="project" value="TreeGrafter"/>
</dbReference>
<keyword evidence="7" id="KW-0808">Transferase</keyword>
<evidence type="ECO:0000256" key="20">
    <source>
        <dbReference type="ARBA" id="ARBA00047899"/>
    </source>
</evidence>
<keyword evidence="15" id="KW-0469">Meiosis</keyword>
<dbReference type="GO" id="GO:0005524">
    <property type="term" value="F:ATP binding"/>
    <property type="evidence" value="ECO:0007669"/>
    <property type="project" value="UniProtKB-KW"/>
</dbReference>
<accession>A0A9P4QXQ2</accession>
<dbReference type="InterPro" id="IPR016024">
    <property type="entry name" value="ARM-type_fold"/>
</dbReference>
<dbReference type="Pfam" id="PF00454">
    <property type="entry name" value="PI3_PI4_kinase"/>
    <property type="match status" value="1"/>
</dbReference>
<evidence type="ECO:0000256" key="11">
    <source>
        <dbReference type="ARBA" id="ARBA00022840"/>
    </source>
</evidence>
<feature type="region of interest" description="Disordered" evidence="22">
    <location>
        <begin position="1"/>
        <end position="23"/>
    </location>
</feature>
<dbReference type="Pfam" id="PF08064">
    <property type="entry name" value="UME"/>
    <property type="match status" value="1"/>
</dbReference>
<evidence type="ECO:0000256" key="22">
    <source>
        <dbReference type="SAM" id="MobiDB-lite"/>
    </source>
</evidence>
<dbReference type="InterPro" id="IPR018936">
    <property type="entry name" value="PI3/4_kinase_CS"/>
</dbReference>
<dbReference type="InterPro" id="IPR000403">
    <property type="entry name" value="PI3/4_kinase_cat_dom"/>
</dbReference>
<dbReference type="Pfam" id="PF25030">
    <property type="entry name" value="M-HEAT_ATR"/>
    <property type="match status" value="1"/>
</dbReference>
<dbReference type="CDD" id="cd00892">
    <property type="entry name" value="PIKKc_ATR"/>
    <property type="match status" value="1"/>
</dbReference>
<evidence type="ECO:0000256" key="15">
    <source>
        <dbReference type="ARBA" id="ARBA00023254"/>
    </source>
</evidence>
<gene>
    <name evidence="26" type="ORF">EJ04DRAFT_295336</name>
</gene>
<dbReference type="SUPFAM" id="SSF48371">
    <property type="entry name" value="ARM repeat"/>
    <property type="match status" value="1"/>
</dbReference>
<dbReference type="SMART" id="SM00802">
    <property type="entry name" value="UME"/>
    <property type="match status" value="1"/>
</dbReference>
<dbReference type="PROSITE" id="PS00916">
    <property type="entry name" value="PI3_4_KINASE_2"/>
    <property type="match status" value="1"/>
</dbReference>
<dbReference type="GO" id="GO:0006281">
    <property type="term" value="P:DNA repair"/>
    <property type="evidence" value="ECO:0007669"/>
    <property type="project" value="UniProtKB-KW"/>
</dbReference>
<evidence type="ECO:0000256" key="14">
    <source>
        <dbReference type="ARBA" id="ARBA00023242"/>
    </source>
</evidence>
<keyword evidence="6" id="KW-0723">Serine/threonine-protein kinase</keyword>
<evidence type="ECO:0000313" key="26">
    <source>
        <dbReference type="EMBL" id="KAF2733102.1"/>
    </source>
</evidence>
<evidence type="ECO:0000256" key="4">
    <source>
        <dbReference type="ARBA" id="ARBA00012513"/>
    </source>
</evidence>
<dbReference type="InterPro" id="IPR012993">
    <property type="entry name" value="UME"/>
</dbReference>
<dbReference type="InterPro" id="IPR050517">
    <property type="entry name" value="DDR_Repair_Kinase"/>
</dbReference>
<dbReference type="SMART" id="SM01343">
    <property type="entry name" value="FATC"/>
    <property type="match status" value="1"/>
</dbReference>
<keyword evidence="13" id="KW-0234">DNA repair</keyword>
<evidence type="ECO:0000259" key="25">
    <source>
        <dbReference type="PROSITE" id="PS51190"/>
    </source>
</evidence>
<dbReference type="InterPro" id="IPR011990">
    <property type="entry name" value="TPR-like_helical_dom_sf"/>
</dbReference>
<evidence type="ECO:0000256" key="12">
    <source>
        <dbReference type="ARBA" id="ARBA00022853"/>
    </source>
</evidence>
<dbReference type="InterPro" id="IPR036940">
    <property type="entry name" value="PI3/4_kinase_cat_sf"/>
</dbReference>